<reference evidence="1" key="1">
    <citation type="journal article" date="2013" name="Genetics">
        <title>The draft genome and transcriptome of Panagrellus redivivus are shaped by the harsh demands of a free-living lifestyle.</title>
        <authorList>
            <person name="Srinivasan J."/>
            <person name="Dillman A.R."/>
            <person name="Macchietto M.G."/>
            <person name="Heikkinen L."/>
            <person name="Lakso M."/>
            <person name="Fracchia K.M."/>
            <person name="Antoshechkin I."/>
            <person name="Mortazavi A."/>
            <person name="Wong G."/>
            <person name="Sternberg P.W."/>
        </authorList>
    </citation>
    <scope>NUCLEOTIDE SEQUENCE [LARGE SCALE GENOMIC DNA]</scope>
    <source>
        <strain evidence="1">MT8872</strain>
    </source>
</reference>
<name>A0A7E4WAW7_PANRE</name>
<dbReference type="WBParaSite" id="Pan_g8733.t1">
    <property type="protein sequence ID" value="Pan_g8733.t1"/>
    <property type="gene ID" value="Pan_g8733"/>
</dbReference>
<keyword evidence="1" id="KW-1185">Reference proteome</keyword>
<reference evidence="2" key="2">
    <citation type="submission" date="2020-10" db="UniProtKB">
        <authorList>
            <consortium name="WormBaseParasite"/>
        </authorList>
    </citation>
    <scope>IDENTIFICATION</scope>
</reference>
<dbReference type="AlphaFoldDB" id="A0A7E4WAW7"/>
<evidence type="ECO:0000313" key="1">
    <source>
        <dbReference type="Proteomes" id="UP000492821"/>
    </source>
</evidence>
<organism evidence="1 2">
    <name type="scientific">Panagrellus redivivus</name>
    <name type="common">Microworm</name>
    <dbReference type="NCBI Taxonomy" id="6233"/>
    <lineage>
        <taxon>Eukaryota</taxon>
        <taxon>Metazoa</taxon>
        <taxon>Ecdysozoa</taxon>
        <taxon>Nematoda</taxon>
        <taxon>Chromadorea</taxon>
        <taxon>Rhabditida</taxon>
        <taxon>Tylenchina</taxon>
        <taxon>Panagrolaimomorpha</taxon>
        <taxon>Panagrolaimoidea</taxon>
        <taxon>Panagrolaimidae</taxon>
        <taxon>Panagrellus</taxon>
    </lineage>
</organism>
<proteinExistence type="predicted"/>
<sequence>MNFYYFFIPASPHLLLAMPFPICMLPYGERRRLRALSTTQETYELQMAAGNAITGLQPILLLKPVHAIKILNDKADTIEILYEARSLHYETVKIYDSPPNTLYAVGFRILLLNVTDKVLENAMFKKLYLKNCKKLVIRANTATSQFLRKLTQRMSPISVDLHVIKTEILLPELFSIFPNIRRIKYPKLYNGWARDLARISKKGIYFSTIDDRFEDILKFVDRNDIVRLLKVSEHDSQL</sequence>
<dbReference type="Proteomes" id="UP000492821">
    <property type="component" value="Unassembled WGS sequence"/>
</dbReference>
<evidence type="ECO:0000313" key="2">
    <source>
        <dbReference type="WBParaSite" id="Pan_g8733.t1"/>
    </source>
</evidence>
<protein>
    <submittedName>
        <fullName evidence="2">FTH domain-containing protein</fullName>
    </submittedName>
</protein>
<accession>A0A7E4WAW7</accession>